<keyword evidence="1" id="KW-0732">Signal</keyword>
<feature type="signal peptide" evidence="1">
    <location>
        <begin position="1"/>
        <end position="20"/>
    </location>
</feature>
<accession>A0A7W9DMM6</accession>
<evidence type="ECO:0000313" key="3">
    <source>
        <dbReference type="Proteomes" id="UP000537718"/>
    </source>
</evidence>
<dbReference type="Proteomes" id="UP000537718">
    <property type="component" value="Unassembled WGS sequence"/>
</dbReference>
<proteinExistence type="predicted"/>
<dbReference type="InterPro" id="IPR036280">
    <property type="entry name" value="Multihaem_cyt_sf"/>
</dbReference>
<dbReference type="SUPFAM" id="SSF46626">
    <property type="entry name" value="Cytochrome c"/>
    <property type="match status" value="1"/>
</dbReference>
<dbReference type="EMBL" id="JACHCF010000012">
    <property type="protein sequence ID" value="MBB5623320.1"/>
    <property type="molecule type" value="Genomic_DNA"/>
</dbReference>
<gene>
    <name evidence="2" type="ORF">HDE69_004404</name>
</gene>
<dbReference type="AlphaFoldDB" id="A0A7W9DMM6"/>
<evidence type="ECO:0000313" key="2">
    <source>
        <dbReference type="EMBL" id="MBB5623320.1"/>
    </source>
</evidence>
<name>A0A7W9DMM6_9SPHI</name>
<dbReference type="InterPro" id="IPR036909">
    <property type="entry name" value="Cyt_c-like_dom_sf"/>
</dbReference>
<dbReference type="RefSeq" id="WP_183869432.1">
    <property type="nucleotide sequence ID" value="NZ_JACHCF010000012.1"/>
</dbReference>
<dbReference type="GO" id="GO:0009055">
    <property type="term" value="F:electron transfer activity"/>
    <property type="evidence" value="ECO:0007669"/>
    <property type="project" value="InterPro"/>
</dbReference>
<reference evidence="2 3" key="1">
    <citation type="submission" date="2020-08" db="EMBL/GenBank/DDBJ databases">
        <title>Genomic Encyclopedia of Type Strains, Phase IV (KMG-V): Genome sequencing to study the core and pangenomes of soil and plant-associated prokaryotes.</title>
        <authorList>
            <person name="Whitman W."/>
        </authorList>
    </citation>
    <scope>NUCLEOTIDE SEQUENCE [LARGE SCALE GENOMIC DNA]</scope>
    <source>
        <strain evidence="2 3">MP7CTX6</strain>
    </source>
</reference>
<dbReference type="SUPFAM" id="SSF48695">
    <property type="entry name" value="Multiheme cytochromes"/>
    <property type="match status" value="1"/>
</dbReference>
<organism evidence="2 3">
    <name type="scientific">Pedobacter cryoconitis</name>
    <dbReference type="NCBI Taxonomy" id="188932"/>
    <lineage>
        <taxon>Bacteria</taxon>
        <taxon>Pseudomonadati</taxon>
        <taxon>Bacteroidota</taxon>
        <taxon>Sphingobacteriia</taxon>
        <taxon>Sphingobacteriales</taxon>
        <taxon>Sphingobacteriaceae</taxon>
        <taxon>Pedobacter</taxon>
    </lineage>
</organism>
<feature type="chain" id="PRO_5031368564" evidence="1">
    <location>
        <begin position="21"/>
        <end position="329"/>
    </location>
</feature>
<evidence type="ECO:0000256" key="1">
    <source>
        <dbReference type="SAM" id="SignalP"/>
    </source>
</evidence>
<comment type="caution">
    <text evidence="2">The sequence shown here is derived from an EMBL/GenBank/DDBJ whole genome shotgun (WGS) entry which is preliminary data.</text>
</comment>
<dbReference type="GO" id="GO:0020037">
    <property type="term" value="F:heme binding"/>
    <property type="evidence" value="ECO:0007669"/>
    <property type="project" value="InterPro"/>
</dbReference>
<protein>
    <submittedName>
        <fullName evidence="2">Putative repeat protein (TIGR03806 family)</fullName>
    </submittedName>
</protein>
<sequence length="329" mass="37077">MRSKIIVVLTLALPVCYVFSCNRTNKAVENNQQVFPESLASTGLFKGKLDSLLPADGVEVYQLSSTLFTDYAEKQRLMKIPAGKKLRLNGDGLPEFPEGTILAKTFFYSRAKTGKNIKRQILETRVLILKNGKWSAGTYKWNQNQDRAVYDPLSAEVKVTWLDKSNAPHQVKYHIPSAKECVSCHQSADEIIPIGPKGMNLNREIMVGKKKINQLIHMQAQGKLILEKSAGKLSALPDYENKNIDLEHRARAYMEINCAHCHNPDGIAYRQSIMLNYKVPVKESGIAFQKNNIVDRIGNMGQFHMPKLGTTILDKEGVELIRKYMISLN</sequence>